<feature type="region of interest" description="Disordered" evidence="4">
    <location>
        <begin position="590"/>
        <end position="611"/>
    </location>
</feature>
<feature type="region of interest" description="Disordered" evidence="4">
    <location>
        <begin position="196"/>
        <end position="262"/>
    </location>
</feature>
<dbReference type="EMBL" id="JBJKBG010000011">
    <property type="protein sequence ID" value="KAL3716843.1"/>
    <property type="molecule type" value="Genomic_DNA"/>
</dbReference>
<evidence type="ECO:0000256" key="3">
    <source>
        <dbReference type="ARBA" id="ARBA00023242"/>
    </source>
</evidence>
<dbReference type="Proteomes" id="UP001634007">
    <property type="component" value="Unassembled WGS sequence"/>
</dbReference>
<dbReference type="GO" id="GO:0005634">
    <property type="term" value="C:nucleus"/>
    <property type="evidence" value="ECO:0007669"/>
    <property type="project" value="UniProtKB-SubCell"/>
</dbReference>
<sequence>MAEEKKENSQELNEDCSFVWDEASRLYFHPRTGFYHDPNAGWYYSSKDGLYYKFEDGNYVPLKHEAVDVDERDGEGTHGIFLQDESHSHKGCDGEGNCSLIKGIKVEGCHQEQTIVNEATPASAKREVDPKVGKSADLQEECSFIWDETSQLYFDARSGFYHDPNAGWYYSSRDGIYYNFENGNYVPRKSDLVDKGDVGGSSISSLQNKSHSHTHHGRNNNRSSILRHESEACQQEETIADEASSDNDGAVHHASEDPQPPSEWLEDTLIELYLAGYSNQATDAGGESGYAMTPPEACDGKDFTLSSPDTNDAYELEEGEWIPDDFPIPSVSNEDALNQDLLQDEEKWLAQYGQVIQSKEEPVLEFPVVDLWDWAVVRGSGKDGKSQVVRLVGRLVKRSAKLHPSMPAGGGFLKTAPICQVRFDLVRVRTGKIYKLRSPSASYLASVTSYDSSNPTKDWGFPELVAGGESVSLSKSTKNSESKRVADMEPDELLASQKYIGPGYKDRAAARRMLYHGYGVGPGQKNLPHGDDVGSSGTSVSTEEAAAEALNMSFGAGSFARKVLESMGWKEGEGLGRTVKGSVEPIQAVGNVGSAGLGWPQSSRTKCQGDN</sequence>
<dbReference type="GO" id="GO:0003723">
    <property type="term" value="F:RNA binding"/>
    <property type="evidence" value="ECO:0007669"/>
    <property type="project" value="UniProtKB-KW"/>
</dbReference>
<evidence type="ECO:0000256" key="4">
    <source>
        <dbReference type="SAM" id="MobiDB-lite"/>
    </source>
</evidence>
<dbReference type="PANTHER" id="PTHR13948">
    <property type="entry name" value="RNA-BINDING PROTEIN"/>
    <property type="match status" value="1"/>
</dbReference>
<keyword evidence="7" id="KW-1185">Reference proteome</keyword>
<dbReference type="PROSITE" id="PS50174">
    <property type="entry name" value="G_PATCH"/>
    <property type="match status" value="1"/>
</dbReference>
<feature type="compositionally biased region" description="Basic residues" evidence="4">
    <location>
        <begin position="210"/>
        <end position="219"/>
    </location>
</feature>
<gene>
    <name evidence="6" type="ORF">ACJRO7_008423</name>
</gene>
<evidence type="ECO:0000313" key="6">
    <source>
        <dbReference type="EMBL" id="KAL3716843.1"/>
    </source>
</evidence>
<dbReference type="InterPro" id="IPR041591">
    <property type="entry name" value="OCRE"/>
</dbReference>
<evidence type="ECO:0000313" key="7">
    <source>
        <dbReference type="Proteomes" id="UP001634007"/>
    </source>
</evidence>
<feature type="compositionally biased region" description="Polar residues" evidence="4">
    <location>
        <begin position="600"/>
        <end position="611"/>
    </location>
</feature>
<dbReference type="CDD" id="cd16074">
    <property type="entry name" value="OCRE"/>
    <property type="match status" value="2"/>
</dbReference>
<evidence type="ECO:0000259" key="5">
    <source>
        <dbReference type="PROSITE" id="PS50174"/>
    </source>
</evidence>
<keyword evidence="3" id="KW-0539">Nucleus</keyword>
<accession>A0ABD3ISN9</accession>
<keyword evidence="2" id="KW-0694">RNA-binding</keyword>
<protein>
    <recommendedName>
        <fullName evidence="5">G-patch domain-containing protein</fullName>
    </recommendedName>
</protein>
<comment type="subcellular location">
    <subcellularLocation>
        <location evidence="1">Nucleus</location>
    </subcellularLocation>
</comment>
<name>A0ABD3ISN9_EUCGL</name>
<dbReference type="Pfam" id="PF01585">
    <property type="entry name" value="G-patch"/>
    <property type="match status" value="1"/>
</dbReference>
<dbReference type="AlphaFoldDB" id="A0ABD3ISN9"/>
<evidence type="ECO:0000256" key="1">
    <source>
        <dbReference type="ARBA" id="ARBA00004123"/>
    </source>
</evidence>
<dbReference type="SMART" id="SM00443">
    <property type="entry name" value="G_patch"/>
    <property type="match status" value="1"/>
</dbReference>
<reference evidence="6 7" key="1">
    <citation type="submission" date="2024-11" db="EMBL/GenBank/DDBJ databases">
        <title>Chromosome-level genome assembly of Eucalyptus globulus Labill. provides insights into its genome evolution.</title>
        <authorList>
            <person name="Li X."/>
        </authorList>
    </citation>
    <scope>NUCLEOTIDE SEQUENCE [LARGE SCALE GENOMIC DNA]</scope>
    <source>
        <strain evidence="6">CL2024</strain>
        <tissue evidence="6">Fresh tender leaves</tissue>
    </source>
</reference>
<comment type="caution">
    <text evidence="6">The sequence shown here is derived from an EMBL/GenBank/DDBJ whole genome shotgun (WGS) entry which is preliminary data.</text>
</comment>
<organism evidence="6 7">
    <name type="scientific">Eucalyptus globulus</name>
    <name type="common">Tasmanian blue gum</name>
    <dbReference type="NCBI Taxonomy" id="34317"/>
    <lineage>
        <taxon>Eukaryota</taxon>
        <taxon>Viridiplantae</taxon>
        <taxon>Streptophyta</taxon>
        <taxon>Embryophyta</taxon>
        <taxon>Tracheophyta</taxon>
        <taxon>Spermatophyta</taxon>
        <taxon>Magnoliopsida</taxon>
        <taxon>eudicotyledons</taxon>
        <taxon>Gunneridae</taxon>
        <taxon>Pentapetalae</taxon>
        <taxon>rosids</taxon>
        <taxon>malvids</taxon>
        <taxon>Myrtales</taxon>
        <taxon>Myrtaceae</taxon>
        <taxon>Myrtoideae</taxon>
        <taxon>Eucalypteae</taxon>
        <taxon>Eucalyptus</taxon>
    </lineage>
</organism>
<feature type="domain" description="G-patch" evidence="5">
    <location>
        <begin position="556"/>
        <end position="602"/>
    </location>
</feature>
<evidence type="ECO:0000256" key="2">
    <source>
        <dbReference type="ARBA" id="ARBA00022884"/>
    </source>
</evidence>
<dbReference type="PANTHER" id="PTHR13948:SF38">
    <property type="entry name" value="D111_G-PATCH DOMAIN-CONTAINING PROTEIN"/>
    <property type="match status" value="1"/>
</dbReference>
<dbReference type="InterPro" id="IPR000467">
    <property type="entry name" value="G_patch_dom"/>
</dbReference>
<dbReference type="Pfam" id="PF17780">
    <property type="entry name" value="OCRE"/>
    <property type="match status" value="2"/>
</dbReference>
<proteinExistence type="predicted"/>